<organism evidence="1 2">
    <name type="scientific">Ancylobacter mangrovi</name>
    <dbReference type="NCBI Taxonomy" id="2972472"/>
    <lineage>
        <taxon>Bacteria</taxon>
        <taxon>Pseudomonadati</taxon>
        <taxon>Pseudomonadota</taxon>
        <taxon>Alphaproteobacteria</taxon>
        <taxon>Hyphomicrobiales</taxon>
        <taxon>Xanthobacteraceae</taxon>
        <taxon>Ancylobacter</taxon>
    </lineage>
</organism>
<comment type="caution">
    <text evidence="1">The sequence shown here is derived from an EMBL/GenBank/DDBJ whole genome shotgun (WGS) entry which is preliminary data.</text>
</comment>
<proteinExistence type="predicted"/>
<accession>A0A9X2T4S2</accession>
<name>A0A9X2T4S2_9HYPH</name>
<dbReference type="Proteomes" id="UP001151088">
    <property type="component" value="Unassembled WGS sequence"/>
</dbReference>
<reference evidence="1" key="1">
    <citation type="submission" date="2022-08" db="EMBL/GenBank/DDBJ databases">
        <authorList>
            <person name="Li F."/>
        </authorList>
    </citation>
    <scope>NUCLEOTIDE SEQUENCE</scope>
    <source>
        <strain evidence="1">MQZ15Z-1</strain>
    </source>
</reference>
<dbReference type="SUPFAM" id="SSF53448">
    <property type="entry name" value="Nucleotide-diphospho-sugar transferases"/>
    <property type="match status" value="1"/>
</dbReference>
<dbReference type="PANTHER" id="PTHR36529:SF1">
    <property type="entry name" value="GLYCOSYLTRANSFERASE"/>
    <property type="match status" value="1"/>
</dbReference>
<dbReference type="InterPro" id="IPR018641">
    <property type="entry name" value="Trfase_1_rSAM/seldom-assoc"/>
</dbReference>
<protein>
    <submittedName>
        <fullName evidence="1">TIGR04282 family arsenosugar biosynthesis glycosyltransferase</fullName>
    </submittedName>
</protein>
<evidence type="ECO:0000313" key="1">
    <source>
        <dbReference type="EMBL" id="MCS0496446.1"/>
    </source>
</evidence>
<keyword evidence="2" id="KW-1185">Reference proteome</keyword>
<dbReference type="AlphaFoldDB" id="A0A9X2T4S2"/>
<sequence length="239" mass="24971">MSTIAVAVICKTPAPGKSKTRLSPPLHPDECAAISACFIADLTATIAEVAEVADAAGYAVYTPAGTEPALRRLLPPGFGLVLQGEGDLGARLHKGISDLLDAGHAGAMLINSDSPTLPAAILRAAVEALQGGDRVVLSPAADGGYTLIGLTRPHAHLFADIPWSTADVYRLTLERAREIGLPVVELPGWYDVDDALSYAWLEQEIDGVPPAVGRPGMTGAPAPRTRAFVRARRRTGRAA</sequence>
<dbReference type="InterPro" id="IPR029044">
    <property type="entry name" value="Nucleotide-diphossugar_trans"/>
</dbReference>
<evidence type="ECO:0000313" key="2">
    <source>
        <dbReference type="Proteomes" id="UP001151088"/>
    </source>
</evidence>
<dbReference type="RefSeq" id="WP_258733612.1">
    <property type="nucleotide sequence ID" value="NZ_JANTHZ010000007.1"/>
</dbReference>
<dbReference type="Gene3D" id="3.90.550.10">
    <property type="entry name" value="Spore Coat Polysaccharide Biosynthesis Protein SpsA, Chain A"/>
    <property type="match status" value="1"/>
</dbReference>
<dbReference type="EMBL" id="JANTHZ010000007">
    <property type="protein sequence ID" value="MCS0496446.1"/>
    <property type="molecule type" value="Genomic_DNA"/>
</dbReference>
<dbReference type="Pfam" id="PF09837">
    <property type="entry name" value="DUF2064"/>
    <property type="match status" value="1"/>
</dbReference>
<dbReference type="NCBIfam" id="TIGR04282">
    <property type="entry name" value="glyco_like_cofC"/>
    <property type="match status" value="1"/>
</dbReference>
<dbReference type="PANTHER" id="PTHR36529">
    <property type="entry name" value="SLL1095 PROTEIN"/>
    <property type="match status" value="1"/>
</dbReference>
<gene>
    <name evidence="1" type="ORF">NVS89_15195</name>
</gene>